<proteinExistence type="inferred from homology"/>
<keyword evidence="2" id="KW-0808">Transferase</keyword>
<dbReference type="GO" id="GO:0016773">
    <property type="term" value="F:phosphotransferase activity, alcohol group as acceptor"/>
    <property type="evidence" value="ECO:0007669"/>
    <property type="project" value="InterPro"/>
</dbReference>
<comment type="caution">
    <text evidence="5">The sequence shown here is derived from an EMBL/GenBank/DDBJ whole genome shotgun (WGS) entry which is preliminary data.</text>
</comment>
<dbReference type="PANTHER" id="PTHR43095:SF5">
    <property type="entry name" value="XYLULOSE KINASE"/>
    <property type="match status" value="1"/>
</dbReference>
<evidence type="ECO:0000256" key="2">
    <source>
        <dbReference type="ARBA" id="ARBA00022679"/>
    </source>
</evidence>
<evidence type="ECO:0000313" key="5">
    <source>
        <dbReference type="EMBL" id="TVY08398.1"/>
    </source>
</evidence>
<evidence type="ECO:0000259" key="4">
    <source>
        <dbReference type="Pfam" id="PF02782"/>
    </source>
</evidence>
<dbReference type="PANTHER" id="PTHR43095">
    <property type="entry name" value="SUGAR KINASE"/>
    <property type="match status" value="1"/>
</dbReference>
<evidence type="ECO:0000256" key="1">
    <source>
        <dbReference type="ARBA" id="ARBA00009156"/>
    </source>
</evidence>
<dbReference type="SUPFAM" id="SSF53067">
    <property type="entry name" value="Actin-like ATPase domain"/>
    <property type="match status" value="1"/>
</dbReference>
<dbReference type="Pfam" id="PF02782">
    <property type="entry name" value="FGGY_C"/>
    <property type="match status" value="1"/>
</dbReference>
<dbReference type="GO" id="GO:0016301">
    <property type="term" value="F:kinase activity"/>
    <property type="evidence" value="ECO:0007669"/>
    <property type="project" value="UniProtKB-KW"/>
</dbReference>
<dbReference type="OrthoDB" id="9805576at2"/>
<gene>
    <name evidence="5" type="ORF">FPZ49_19360</name>
</gene>
<name>A0A559K8F0_9BACL</name>
<keyword evidence="3" id="KW-0418">Kinase</keyword>
<dbReference type="RefSeq" id="WP_144849937.1">
    <property type="nucleotide sequence ID" value="NZ_VNJI01000024.1"/>
</dbReference>
<dbReference type="GO" id="GO:0005975">
    <property type="term" value="P:carbohydrate metabolic process"/>
    <property type="evidence" value="ECO:0007669"/>
    <property type="project" value="InterPro"/>
</dbReference>
<dbReference type="PROSITE" id="PS00445">
    <property type="entry name" value="FGGY_KINASES_2"/>
    <property type="match status" value="1"/>
</dbReference>
<dbReference type="InterPro" id="IPR018483">
    <property type="entry name" value="Carb_kinase_FGGY_CS"/>
</dbReference>
<evidence type="ECO:0000256" key="3">
    <source>
        <dbReference type="ARBA" id="ARBA00022777"/>
    </source>
</evidence>
<dbReference type="Proteomes" id="UP000317036">
    <property type="component" value="Unassembled WGS sequence"/>
</dbReference>
<dbReference type="InterPro" id="IPR050406">
    <property type="entry name" value="FGGY_Carb_Kinase"/>
</dbReference>
<evidence type="ECO:0000313" key="6">
    <source>
        <dbReference type="Proteomes" id="UP000317036"/>
    </source>
</evidence>
<reference evidence="5 6" key="1">
    <citation type="submission" date="2019-07" db="EMBL/GenBank/DDBJ databases">
        <authorList>
            <person name="Kim J."/>
        </authorList>
    </citation>
    <scope>NUCLEOTIDE SEQUENCE [LARGE SCALE GENOMIC DNA]</scope>
    <source>
        <strain evidence="5 6">JC52</strain>
    </source>
</reference>
<accession>A0A559K8F0</accession>
<dbReference type="AlphaFoldDB" id="A0A559K8F0"/>
<dbReference type="InterPro" id="IPR043129">
    <property type="entry name" value="ATPase_NBD"/>
</dbReference>
<dbReference type="EMBL" id="VNJI01000024">
    <property type="protein sequence ID" value="TVY08398.1"/>
    <property type="molecule type" value="Genomic_DNA"/>
</dbReference>
<organism evidence="5 6">
    <name type="scientific">Paenibacillus cremeus</name>
    <dbReference type="NCBI Taxonomy" id="2163881"/>
    <lineage>
        <taxon>Bacteria</taxon>
        <taxon>Bacillati</taxon>
        <taxon>Bacillota</taxon>
        <taxon>Bacilli</taxon>
        <taxon>Bacillales</taxon>
        <taxon>Paenibacillaceae</taxon>
        <taxon>Paenibacillus</taxon>
    </lineage>
</organism>
<dbReference type="Gene3D" id="3.30.420.40">
    <property type="match status" value="1"/>
</dbReference>
<sequence>MGTAETMMGFLSEKKLTDKELNSGLSYGLHVVEGQYYWLGGLSASGGSVEWLRSVLGEEPVSYEDMSQLVRQAGQRPTGILYFPYLVGSGAPWPDANIRGALIGLDRQHGRAEIAKAVLEGTAYQMEAIREAAELANGTQPRSVISVGGGTRNMDWMQIKSDVSNCTFAISSVSEAALVGAARLAAMGCGFVLGGPHSFPKMQAHEEKIIVPSVVRHAEYHRIYETQFKPLRSVLSTNRRPLG</sequence>
<comment type="similarity">
    <text evidence="1">Belongs to the FGGY kinase family.</text>
</comment>
<feature type="domain" description="Carbohydrate kinase FGGY C-terminal" evidence="4">
    <location>
        <begin position="1"/>
        <end position="188"/>
    </location>
</feature>
<protein>
    <recommendedName>
        <fullName evidence="4">Carbohydrate kinase FGGY C-terminal domain-containing protein</fullName>
    </recommendedName>
</protein>
<dbReference type="InterPro" id="IPR018485">
    <property type="entry name" value="FGGY_C"/>
</dbReference>
<keyword evidence="6" id="KW-1185">Reference proteome</keyword>